<name>A0A6S7KFU0_PARCT</name>
<comment type="caution">
    <text evidence="2">The sequence shown here is derived from an EMBL/GenBank/DDBJ whole genome shotgun (WGS) entry which is preliminary data.</text>
</comment>
<dbReference type="AlphaFoldDB" id="A0A6S7KFU0"/>
<evidence type="ECO:0000313" key="3">
    <source>
        <dbReference type="Proteomes" id="UP001152795"/>
    </source>
</evidence>
<sequence length="375" mass="43463">MLFSLFINDLPSVLDTASITLYADDSTPYHVAENANLISENLHNDLLNVEEWIRKNRLVLNVEKTKSILIGGRQRIKVAQPLNLSMKNKSITQYSCVKLLGVQMDEALSWKPHCDGLLKDCSKALGLLYRFSKYIPKTALRSIADALILSKLNYCCTVWGSALNRNSLDFLQILQNKVARLIVGCKIHEKSRKELHNELNWLTVRQRIYMRTAMIIHRTLYSKEPFTIFMQLHPLIITHEHETRFASKCKVSGKIWHKEYFLSLREQHRGSLSVTKEISINIGDVVSVHDENRSQAKWRLARVHELIRSTDGKIRTAVIKIAGDNKKPTYIRRPVQKLFPLELRNEHTPKHEKEDRRSRRKAAILGEIKRRCVDK</sequence>
<dbReference type="EMBL" id="CACRXK020014114">
    <property type="protein sequence ID" value="CAB4026282.1"/>
    <property type="molecule type" value="Genomic_DNA"/>
</dbReference>
<evidence type="ECO:0000259" key="1">
    <source>
        <dbReference type="Pfam" id="PF18701"/>
    </source>
</evidence>
<protein>
    <recommendedName>
        <fullName evidence="1">DUF5641 domain-containing protein</fullName>
    </recommendedName>
</protein>
<dbReference type="Proteomes" id="UP001152795">
    <property type="component" value="Unassembled WGS sequence"/>
</dbReference>
<organism evidence="2 3">
    <name type="scientific">Paramuricea clavata</name>
    <name type="common">Red gorgonian</name>
    <name type="synonym">Violescent sea-whip</name>
    <dbReference type="NCBI Taxonomy" id="317549"/>
    <lineage>
        <taxon>Eukaryota</taxon>
        <taxon>Metazoa</taxon>
        <taxon>Cnidaria</taxon>
        <taxon>Anthozoa</taxon>
        <taxon>Octocorallia</taxon>
        <taxon>Malacalcyonacea</taxon>
        <taxon>Plexauridae</taxon>
        <taxon>Paramuricea</taxon>
    </lineage>
</organism>
<keyword evidence="3" id="KW-1185">Reference proteome</keyword>
<dbReference type="PANTHER" id="PTHR33332">
    <property type="entry name" value="REVERSE TRANSCRIPTASE DOMAIN-CONTAINING PROTEIN"/>
    <property type="match status" value="1"/>
</dbReference>
<dbReference type="OrthoDB" id="7764353at2759"/>
<dbReference type="Pfam" id="PF18701">
    <property type="entry name" value="DUF5641"/>
    <property type="match status" value="1"/>
</dbReference>
<feature type="domain" description="DUF5641" evidence="1">
    <location>
        <begin position="254"/>
        <end position="341"/>
    </location>
</feature>
<reference evidence="2" key="1">
    <citation type="submission" date="2020-04" db="EMBL/GenBank/DDBJ databases">
        <authorList>
            <person name="Alioto T."/>
            <person name="Alioto T."/>
            <person name="Gomez Garrido J."/>
        </authorList>
    </citation>
    <scope>NUCLEOTIDE SEQUENCE</scope>
    <source>
        <strain evidence="2">A484AB</strain>
    </source>
</reference>
<evidence type="ECO:0000313" key="2">
    <source>
        <dbReference type="EMBL" id="CAB4026282.1"/>
    </source>
</evidence>
<proteinExistence type="predicted"/>
<gene>
    <name evidence="2" type="ORF">PACLA_8A040878</name>
</gene>
<accession>A0A6S7KFU0</accession>
<dbReference type="InterPro" id="IPR040676">
    <property type="entry name" value="DUF5641"/>
</dbReference>